<evidence type="ECO:0000256" key="11">
    <source>
        <dbReference type="ARBA" id="ARBA00030627"/>
    </source>
</evidence>
<comment type="subcellular location">
    <subcellularLocation>
        <location evidence="2">Cytoplasm</location>
    </subcellularLocation>
</comment>
<dbReference type="GO" id="GO:0006508">
    <property type="term" value="P:proteolysis"/>
    <property type="evidence" value="ECO:0007669"/>
    <property type="project" value="UniProtKB-KW"/>
</dbReference>
<dbReference type="CDD" id="cd00585">
    <property type="entry name" value="Peptidase_C1B"/>
    <property type="match status" value="1"/>
</dbReference>
<accession>A0A0G2G2T4</accession>
<dbReference type="OrthoDB" id="2666448at2759"/>
<evidence type="ECO:0000256" key="3">
    <source>
        <dbReference type="ARBA" id="ARBA00012465"/>
    </source>
</evidence>
<dbReference type="Pfam" id="PF03051">
    <property type="entry name" value="Peptidase_C1_2"/>
    <property type="match status" value="1"/>
</dbReference>
<evidence type="ECO:0000313" key="15">
    <source>
        <dbReference type="EMBL" id="KKY18188.1"/>
    </source>
</evidence>
<dbReference type="PANTHER" id="PTHR10363">
    <property type="entry name" value="BLEOMYCIN HYDROLASE"/>
    <property type="match status" value="1"/>
</dbReference>
<dbReference type="SUPFAM" id="SSF54001">
    <property type="entry name" value="Cysteine proteinases"/>
    <property type="match status" value="1"/>
</dbReference>
<dbReference type="FunFam" id="3.90.70.10:FF:000021">
    <property type="entry name" value="Bleomycin hydrolase"/>
    <property type="match status" value="1"/>
</dbReference>
<evidence type="ECO:0000256" key="14">
    <source>
        <dbReference type="ARBA" id="ARBA00032353"/>
    </source>
</evidence>
<dbReference type="EC" id="3.4.22.40" evidence="3"/>
<evidence type="ECO:0000256" key="9">
    <source>
        <dbReference type="ARBA" id="ARBA00025347"/>
    </source>
</evidence>
<reference evidence="15 16" key="2">
    <citation type="submission" date="2015-05" db="EMBL/GenBank/DDBJ databases">
        <authorList>
            <person name="Morales-Cruz A."/>
            <person name="Amrine K.C."/>
            <person name="Cantu D."/>
        </authorList>
    </citation>
    <scope>NUCLEOTIDE SEQUENCE [LARGE SCALE GENOMIC DNA]</scope>
    <source>
        <strain evidence="15">UCRPC4</strain>
    </source>
</reference>
<sequence>MLAVGGRTGVKDPVQLADLFTLLHLDADRQSYLEARWQLYHTAEDKELPSPIFGSREIEAQGIDEPIEPLEPSSSVHPIVAPRTPPPPPAFSPSNMAVDVDKSLILASGMQLQELCLSRIAQQLLSRPELDVYFTPDRITGEQLHSRRLSYINARERAVDDEADATTQDGNEFMTDAGIETISDAIIGQKSATLSDTQTFNVKIPFEGAPITNQRSSGRCWLFASTNVFRVAIMKKHNLESFELSQAYLFFWDKLEKSNYFLEQILDTVDEDLDSRLVQELLSAPVNDGGQWDMVANLVAKYGLVPQTLYPDSYNASNSSVMGRLITTKLREFALILRSMASKKNMTRASVHATKEKMMQEVHLILTLMLGPPPNPNKEFAWEYYDKNGKYHKVNKSPLSFSRELSSPSTIRSLSGSDVNSLFSLVNDPRNPYNTHLTVSRLGNVYGGRPVTYVNVSMPVMKQAAIRMLQGGLPVFFGSDVGKYSDSSSGIMDTAIFDYSLAFNVDLNMSKSQRLKTGESAMTHAMVLTAVQVEDGKSVRWRVQNSWGEAAGEKGWFVMTDKWMDEFCYQVVVDPGFVSQEIRDVLDQEPTVLPLWDPMGALA</sequence>
<keyword evidence="8" id="KW-0788">Thiol protease</keyword>
<proteinExistence type="predicted"/>
<evidence type="ECO:0000256" key="5">
    <source>
        <dbReference type="ARBA" id="ARBA00022490"/>
    </source>
</evidence>
<evidence type="ECO:0000256" key="2">
    <source>
        <dbReference type="ARBA" id="ARBA00004496"/>
    </source>
</evidence>
<dbReference type="PANTHER" id="PTHR10363:SF2">
    <property type="entry name" value="BLEOMYCIN HYDROLASE"/>
    <property type="match status" value="1"/>
</dbReference>
<comment type="function">
    <text evidence="9">The normal physiological role of the enzyme is unknown, but it is not essential for the viability of yeast cells. Has aminopeptidase activity, shortening substrate peptides sequentially by 1 amino acid. Has bleomycin hydrolase activity, which can protect the cell from the toxic effects of bleomycin. Has homocysteine-thiolactonase activity, protecting the cell against homocysteine toxicity. Acts as a repressor in the GAL4 regulatory system, but this does not require either the peptidase or nucleic acid-binding activities.</text>
</comment>
<evidence type="ECO:0000256" key="10">
    <source>
        <dbReference type="ARBA" id="ARBA00026080"/>
    </source>
</evidence>
<evidence type="ECO:0000313" key="16">
    <source>
        <dbReference type="Proteomes" id="UP000053317"/>
    </source>
</evidence>
<keyword evidence="16" id="KW-1185">Reference proteome</keyword>
<dbReference type="GO" id="GO:0043418">
    <property type="term" value="P:homocysteine catabolic process"/>
    <property type="evidence" value="ECO:0007669"/>
    <property type="project" value="TreeGrafter"/>
</dbReference>
<evidence type="ECO:0000256" key="8">
    <source>
        <dbReference type="ARBA" id="ARBA00022807"/>
    </source>
</evidence>
<dbReference type="InterPro" id="IPR038765">
    <property type="entry name" value="Papain-like_cys_pep_sf"/>
</dbReference>
<dbReference type="InterPro" id="IPR000169">
    <property type="entry name" value="Pept_cys_AS"/>
</dbReference>
<dbReference type="Gene3D" id="3.90.70.10">
    <property type="entry name" value="Cysteine proteinases"/>
    <property type="match status" value="1"/>
</dbReference>
<dbReference type="EMBL" id="LCWF01000129">
    <property type="protein sequence ID" value="KKY18188.1"/>
    <property type="molecule type" value="Genomic_DNA"/>
</dbReference>
<dbReference type="AlphaFoldDB" id="A0A0G2G2T4"/>
<comment type="caution">
    <text evidence="15">The sequence shown here is derived from an EMBL/GenBank/DDBJ whole genome shotgun (WGS) entry which is preliminary data.</text>
</comment>
<protein>
    <recommendedName>
        <fullName evidence="11">Bleomycin hydrolase</fullName>
        <ecNumber evidence="3">3.4.22.40</ecNumber>
    </recommendedName>
    <alternativeName>
        <fullName evidence="11">Bleomycin hydrolase</fullName>
    </alternativeName>
    <alternativeName>
        <fullName evidence="4">Cysteine proteinase 1, mitochondrial</fullName>
    </alternativeName>
    <alternativeName>
        <fullName evidence="14">Homocysteine-thiolactonase</fullName>
    </alternativeName>
    <alternativeName>
        <fullName evidence="12">Leucine aminopeptidase 3</fullName>
    </alternativeName>
    <alternativeName>
        <fullName evidence="13">Y3</fullName>
    </alternativeName>
</protein>
<evidence type="ECO:0000256" key="13">
    <source>
        <dbReference type="ARBA" id="ARBA00031859"/>
    </source>
</evidence>
<comment type="subunit">
    <text evidence="10">Homohexamer. Binds to nucleic acids. Binds single-stranded DNA and RNA with higher affinity than double-stranded DNA.</text>
</comment>
<dbReference type="GO" id="GO:0005737">
    <property type="term" value="C:cytoplasm"/>
    <property type="evidence" value="ECO:0007669"/>
    <property type="project" value="UniProtKB-SubCell"/>
</dbReference>
<evidence type="ECO:0000256" key="7">
    <source>
        <dbReference type="ARBA" id="ARBA00022801"/>
    </source>
</evidence>
<name>A0A0G2G2T4_PHACM</name>
<dbReference type="GO" id="GO:0070005">
    <property type="term" value="F:cysteine-type aminopeptidase activity"/>
    <property type="evidence" value="ECO:0007669"/>
    <property type="project" value="InterPro"/>
</dbReference>
<dbReference type="Proteomes" id="UP000053317">
    <property type="component" value="Unassembled WGS sequence"/>
</dbReference>
<reference evidence="15 16" key="1">
    <citation type="submission" date="2015-05" db="EMBL/GenBank/DDBJ databases">
        <title>Distinctive expansion of gene families associated with plant cell wall degradation and secondary metabolism in the genomes of grapevine trunk pathogens.</title>
        <authorList>
            <person name="Lawrence D.P."/>
            <person name="Travadon R."/>
            <person name="Rolshausen P.E."/>
            <person name="Baumgartner K."/>
        </authorList>
    </citation>
    <scope>NUCLEOTIDE SEQUENCE [LARGE SCALE GENOMIC DNA]</scope>
    <source>
        <strain evidence="15">UCRPC4</strain>
    </source>
</reference>
<dbReference type="InterPro" id="IPR004134">
    <property type="entry name" value="Peptidase_C1B"/>
</dbReference>
<dbReference type="GO" id="GO:0004197">
    <property type="term" value="F:cysteine-type endopeptidase activity"/>
    <property type="evidence" value="ECO:0007669"/>
    <property type="project" value="UniProtKB-EC"/>
</dbReference>
<keyword evidence="6" id="KW-0645">Protease</keyword>
<comment type="catalytic activity">
    <reaction evidence="1">
        <text>Inactivates bleomycin B2 (a cytotoxic glycometallopeptide) by hydrolysis of a carboxyamide bond of beta-aminoalanine, but also shows general aminopeptidase activity. The specificity varies somewhat with source, but amino acid arylamides of Met, Leu and Ala are preferred.</text>
        <dbReference type="EC" id="3.4.22.40"/>
    </reaction>
</comment>
<keyword evidence="5" id="KW-0963">Cytoplasm</keyword>
<keyword evidence="7 15" id="KW-0378">Hydrolase</keyword>
<organism evidence="15 16">
    <name type="scientific">Phaeomoniella chlamydospora</name>
    <name type="common">Phaeoacremonium chlamydosporum</name>
    <dbReference type="NCBI Taxonomy" id="158046"/>
    <lineage>
        <taxon>Eukaryota</taxon>
        <taxon>Fungi</taxon>
        <taxon>Dikarya</taxon>
        <taxon>Ascomycota</taxon>
        <taxon>Pezizomycotina</taxon>
        <taxon>Eurotiomycetes</taxon>
        <taxon>Chaetothyriomycetidae</taxon>
        <taxon>Phaeomoniellales</taxon>
        <taxon>Phaeomoniellaceae</taxon>
        <taxon>Phaeomoniella</taxon>
    </lineage>
</organism>
<evidence type="ECO:0000256" key="12">
    <source>
        <dbReference type="ARBA" id="ARBA00031564"/>
    </source>
</evidence>
<evidence type="ECO:0000256" key="6">
    <source>
        <dbReference type="ARBA" id="ARBA00022670"/>
    </source>
</evidence>
<dbReference type="PROSITE" id="PS00139">
    <property type="entry name" value="THIOL_PROTEASE_CYS"/>
    <property type="match status" value="1"/>
</dbReference>
<gene>
    <name evidence="15" type="ORF">UCRPC4_g05073</name>
</gene>
<evidence type="ECO:0000256" key="1">
    <source>
        <dbReference type="ARBA" id="ARBA00000423"/>
    </source>
</evidence>
<dbReference type="GO" id="GO:0009636">
    <property type="term" value="P:response to toxic substance"/>
    <property type="evidence" value="ECO:0007669"/>
    <property type="project" value="TreeGrafter"/>
</dbReference>
<evidence type="ECO:0000256" key="4">
    <source>
        <dbReference type="ARBA" id="ARBA00016900"/>
    </source>
</evidence>